<dbReference type="EMBL" id="JBDJPC010000008">
    <property type="protein sequence ID" value="KAL1493017.1"/>
    <property type="molecule type" value="Genomic_DNA"/>
</dbReference>
<reference evidence="1 2" key="1">
    <citation type="submission" date="2024-05" db="EMBL/GenBank/DDBJ databases">
        <title>Genetic variation in Jamaican populations of the coffee berry borer (Hypothenemus hampei).</title>
        <authorList>
            <person name="Errbii M."/>
            <person name="Myrie A."/>
        </authorList>
    </citation>
    <scope>NUCLEOTIDE SEQUENCE [LARGE SCALE GENOMIC DNA]</scope>
    <source>
        <strain evidence="1">JA-Hopewell-2020-01-JO</strain>
        <tissue evidence="1">Whole body</tissue>
    </source>
</reference>
<dbReference type="AlphaFoldDB" id="A0ABD1EEE0"/>
<comment type="caution">
    <text evidence="1">The sequence shown here is derived from an EMBL/GenBank/DDBJ whole genome shotgun (WGS) entry which is preliminary data.</text>
</comment>
<evidence type="ECO:0000313" key="2">
    <source>
        <dbReference type="Proteomes" id="UP001566132"/>
    </source>
</evidence>
<protein>
    <submittedName>
        <fullName evidence="1">Uncharacterized protein</fullName>
    </submittedName>
</protein>
<organism evidence="1 2">
    <name type="scientific">Hypothenemus hampei</name>
    <name type="common">Coffee berry borer</name>
    <dbReference type="NCBI Taxonomy" id="57062"/>
    <lineage>
        <taxon>Eukaryota</taxon>
        <taxon>Metazoa</taxon>
        <taxon>Ecdysozoa</taxon>
        <taxon>Arthropoda</taxon>
        <taxon>Hexapoda</taxon>
        <taxon>Insecta</taxon>
        <taxon>Pterygota</taxon>
        <taxon>Neoptera</taxon>
        <taxon>Endopterygota</taxon>
        <taxon>Coleoptera</taxon>
        <taxon>Polyphaga</taxon>
        <taxon>Cucujiformia</taxon>
        <taxon>Curculionidae</taxon>
        <taxon>Scolytinae</taxon>
        <taxon>Hypothenemus</taxon>
    </lineage>
</organism>
<keyword evidence="2" id="KW-1185">Reference proteome</keyword>
<name>A0ABD1EEE0_HYPHA</name>
<accession>A0ABD1EEE0</accession>
<sequence>MKISEIIFECDYNHTMSSTYLVPICQERGSELDYIVNFNIKKSTFFEFYYNNVHKGDCRSLRVDLSNSNDIGTTDLTPIYFLYGT</sequence>
<proteinExistence type="predicted"/>
<dbReference type="Proteomes" id="UP001566132">
    <property type="component" value="Unassembled WGS sequence"/>
</dbReference>
<gene>
    <name evidence="1" type="ORF">ABEB36_011162</name>
</gene>
<evidence type="ECO:0000313" key="1">
    <source>
        <dbReference type="EMBL" id="KAL1493017.1"/>
    </source>
</evidence>